<keyword evidence="3" id="KW-1185">Reference proteome</keyword>
<gene>
    <name evidence="2" type="ORF">LOD99_1131</name>
</gene>
<feature type="domain" description="Gamma-secretase-activating protein C-terminal" evidence="1">
    <location>
        <begin position="643"/>
        <end position="747"/>
    </location>
</feature>
<protein>
    <submittedName>
        <fullName evidence="2">Protein pigeon-like isoform X1</fullName>
    </submittedName>
</protein>
<dbReference type="EMBL" id="JAKMXF010000144">
    <property type="protein sequence ID" value="KAI6656331.1"/>
    <property type="molecule type" value="Genomic_DNA"/>
</dbReference>
<proteinExistence type="predicted"/>
<dbReference type="PANTHER" id="PTHR13630">
    <property type="entry name" value="GAMMA-SECRETASE-ACTIVATING PROTEIN"/>
    <property type="match status" value="1"/>
</dbReference>
<dbReference type="AlphaFoldDB" id="A0AAV7K555"/>
<evidence type="ECO:0000313" key="2">
    <source>
        <dbReference type="EMBL" id="KAI6656331.1"/>
    </source>
</evidence>
<dbReference type="InterPro" id="IPR028010">
    <property type="entry name" value="GSAP_C_dom"/>
</dbReference>
<organism evidence="2 3">
    <name type="scientific">Oopsacas minuta</name>
    <dbReference type="NCBI Taxonomy" id="111878"/>
    <lineage>
        <taxon>Eukaryota</taxon>
        <taxon>Metazoa</taxon>
        <taxon>Porifera</taxon>
        <taxon>Hexactinellida</taxon>
        <taxon>Hexasterophora</taxon>
        <taxon>Lyssacinosida</taxon>
        <taxon>Leucopsacidae</taxon>
        <taxon>Oopsacas</taxon>
    </lineage>
</organism>
<dbReference type="GO" id="GO:1902004">
    <property type="term" value="P:positive regulation of amyloid-beta formation"/>
    <property type="evidence" value="ECO:0007669"/>
    <property type="project" value="TreeGrafter"/>
</dbReference>
<dbReference type="Proteomes" id="UP001165289">
    <property type="component" value="Unassembled WGS sequence"/>
</dbReference>
<dbReference type="InterPro" id="IPR026172">
    <property type="entry name" value="GSAP_fam"/>
</dbReference>
<accession>A0AAV7K555</accession>
<name>A0AAV7K555_9METZ</name>
<reference evidence="2 3" key="1">
    <citation type="journal article" date="2023" name="BMC Biol.">
        <title>The compact genome of the sponge Oopsacas minuta (Hexactinellida) is lacking key metazoan core genes.</title>
        <authorList>
            <person name="Santini S."/>
            <person name="Schenkelaars Q."/>
            <person name="Jourda C."/>
            <person name="Duchesne M."/>
            <person name="Belahbib H."/>
            <person name="Rocher C."/>
            <person name="Selva M."/>
            <person name="Riesgo A."/>
            <person name="Vervoort M."/>
            <person name="Leys S.P."/>
            <person name="Kodjabachian L."/>
            <person name="Le Bivic A."/>
            <person name="Borchiellini C."/>
            <person name="Claverie J.M."/>
            <person name="Renard E."/>
        </authorList>
    </citation>
    <scope>NUCLEOTIDE SEQUENCE [LARGE SCALE GENOMIC DNA]</scope>
    <source>
        <strain evidence="2">SPO-2</strain>
    </source>
</reference>
<dbReference type="GO" id="GO:0005802">
    <property type="term" value="C:trans-Golgi network"/>
    <property type="evidence" value="ECO:0007669"/>
    <property type="project" value="TreeGrafter"/>
</dbReference>
<sequence>MLKFQKIFSIQQNEIQTAESGVHIVGRCEGNSVLVSYITDSGNVQTVIAEYNLETHKNTVLFQEEGVHHVCSASQDTSQFLLGFTFRLEEEERGEGYTYVTRIAEVNPMRRTFRLGEPTWELQRLMFLSPEGDTLDTHYIFYIHHKEIIQYKCVLTGDPTCLSVSTQPVPYLLADTFAWAELDIDRSLLYFATLTADSNKTVMVTALRLSYHSEPDLSAEKIFSINFTLPKPYDLIGGDLSYEDRQPTPQVADKCLNLCVRTMDNGSICFCMQFSGLKPGEGGKPEYGVFMLHNGHFLHCQLPPNICDTLPPSKIHFMVCNKLLLAYLPNGFLHVLNCSGEFELYHHIVATGPHCPVWEDGSNCVDVLGEWLLSWGTGTIYSPRFDSEGLMRLFRNTGCSRNQLAIVHISLLFLDDPDLIPDIIKETTYRATQIVAHDIFVEFLLAHAYASIRNSVPVKIQRSLPVTASSSFYHAITYREGSGVLATFVTSRIGGISGNILEMPEGISRLMDRTKNNYYIVRFGRNRFGPKSIVQGYLNGDGSVIKVVETISQTSQAKRRGIMGFFDSFKKSGSGVAPFTPGPMDEGAIAFLRLVANEIQPNLLMSQVQWERLLAYLTPYIIIRDCEEGLESVVSRFVSLQHEASRKLLLGIWAGLELRPEEDPMMTPLMSRRTEKSKLLYHATEKYCLAARELSYPLPRGFNSLSCCLAFRHMTPRQFATHVELKLLQVTDYFYEKIEKEEVEVEDGFYKVLMAFRDN</sequence>
<evidence type="ECO:0000259" key="1">
    <source>
        <dbReference type="Pfam" id="PF14959"/>
    </source>
</evidence>
<dbReference type="PANTHER" id="PTHR13630:SF1">
    <property type="entry name" value="GAMMA-SECRETASE-ACTIVATING PROTEIN"/>
    <property type="match status" value="1"/>
</dbReference>
<comment type="caution">
    <text evidence="2">The sequence shown here is derived from an EMBL/GenBank/DDBJ whole genome shotgun (WGS) entry which is preliminary data.</text>
</comment>
<evidence type="ECO:0000313" key="3">
    <source>
        <dbReference type="Proteomes" id="UP001165289"/>
    </source>
</evidence>
<dbReference type="Pfam" id="PF14959">
    <property type="entry name" value="GSAP-16"/>
    <property type="match status" value="1"/>
</dbReference>